<gene>
    <name evidence="1" type="ORF">F2P81_019876</name>
</gene>
<organism evidence="1 2">
    <name type="scientific">Scophthalmus maximus</name>
    <name type="common">Turbot</name>
    <name type="synonym">Psetta maxima</name>
    <dbReference type="NCBI Taxonomy" id="52904"/>
    <lineage>
        <taxon>Eukaryota</taxon>
        <taxon>Metazoa</taxon>
        <taxon>Chordata</taxon>
        <taxon>Craniata</taxon>
        <taxon>Vertebrata</taxon>
        <taxon>Euteleostomi</taxon>
        <taxon>Actinopterygii</taxon>
        <taxon>Neopterygii</taxon>
        <taxon>Teleostei</taxon>
        <taxon>Neoteleostei</taxon>
        <taxon>Acanthomorphata</taxon>
        <taxon>Carangaria</taxon>
        <taxon>Pleuronectiformes</taxon>
        <taxon>Pleuronectoidei</taxon>
        <taxon>Scophthalmidae</taxon>
        <taxon>Scophthalmus</taxon>
    </lineage>
</organism>
<dbReference type="EMBL" id="VEVO01000018">
    <property type="protein sequence ID" value="KAF0027135.1"/>
    <property type="molecule type" value="Genomic_DNA"/>
</dbReference>
<evidence type="ECO:0000313" key="1">
    <source>
        <dbReference type="EMBL" id="KAF0027135.1"/>
    </source>
</evidence>
<proteinExistence type="predicted"/>
<evidence type="ECO:0000313" key="2">
    <source>
        <dbReference type="Proteomes" id="UP000438429"/>
    </source>
</evidence>
<comment type="caution">
    <text evidence="1">The sequence shown here is derived from an EMBL/GenBank/DDBJ whole genome shotgun (WGS) entry which is preliminary data.</text>
</comment>
<protein>
    <submittedName>
        <fullName evidence="1">Uncharacterized protein</fullName>
    </submittedName>
</protein>
<reference evidence="1 2" key="1">
    <citation type="submission" date="2019-06" db="EMBL/GenBank/DDBJ databases">
        <title>Draft genomes of female and male turbot (Scophthalmus maximus).</title>
        <authorList>
            <person name="Xu H."/>
            <person name="Xu X.-W."/>
            <person name="Shao C."/>
            <person name="Chen S."/>
        </authorList>
    </citation>
    <scope>NUCLEOTIDE SEQUENCE [LARGE SCALE GENOMIC DNA]</scope>
    <source>
        <strain evidence="1">Ysfricsl-2016a</strain>
        <tissue evidence="1">Blood</tissue>
    </source>
</reference>
<dbReference type="AlphaFoldDB" id="A0A6A4S4H0"/>
<accession>A0A6A4S4H0</accession>
<sequence length="257" mass="28497">MKERDIEVTSYTVFPQTDGARHEKTLNRCCFNTQRSLVEPLFNPHLPRPPLNAALGRTCELARRLIVPCCKLLPSRTGGVNAILGPIMQADTCFALGLNFSVGPRYFPLKSKGKLLGPAPNQRGFAATVSLRYMFVHFSRILIIDVQHAPIFDAPRDSIRHCSVIVNKSEMVRPKAAGGVIRCTAGLCRRSKRISVSSIHFLCDGKGEWGRRADEGRKSGPNLRLLQRNRSSWGVRSIRGATCRGNHKQPMAALVVL</sequence>
<dbReference type="Proteomes" id="UP000438429">
    <property type="component" value="Unassembled WGS sequence"/>
</dbReference>
<name>A0A6A4S4H0_SCOMX</name>